<dbReference type="PANTHER" id="PTHR11638:SF18">
    <property type="entry name" value="HEAT SHOCK PROTEIN 104"/>
    <property type="match status" value="1"/>
</dbReference>
<evidence type="ECO:0000256" key="5">
    <source>
        <dbReference type="PROSITE-ProRule" id="PRU01251"/>
    </source>
</evidence>
<organism evidence="11 12">
    <name type="scientific">Candidatus Mcinerneyibacterium aminivorans</name>
    <dbReference type="NCBI Taxonomy" id="2703815"/>
    <lineage>
        <taxon>Bacteria</taxon>
        <taxon>Candidatus Macinerneyibacteriota</taxon>
        <taxon>Candidatus Mcinerneyibacteria</taxon>
        <taxon>Candidatus Mcinerneyibacteriales</taxon>
        <taxon>Candidatus Mcinerneyibacteriaceae</taxon>
        <taxon>Candidatus Mcinerneyibacterium</taxon>
    </lineage>
</organism>
<keyword evidence="2 6" id="KW-0547">Nucleotide-binding</keyword>
<dbReference type="InterPro" id="IPR041546">
    <property type="entry name" value="ClpA/ClpB_AAA_lid"/>
</dbReference>
<dbReference type="PANTHER" id="PTHR11638">
    <property type="entry name" value="ATP-DEPENDENT CLP PROTEASE"/>
    <property type="match status" value="1"/>
</dbReference>
<dbReference type="PROSITE" id="PS00871">
    <property type="entry name" value="CLPAB_2"/>
    <property type="match status" value="1"/>
</dbReference>
<dbReference type="Pfam" id="PF00004">
    <property type="entry name" value="AAA"/>
    <property type="match status" value="1"/>
</dbReference>
<dbReference type="Pfam" id="PF02861">
    <property type="entry name" value="Clp_N"/>
    <property type="match status" value="1"/>
</dbReference>
<evidence type="ECO:0000256" key="2">
    <source>
        <dbReference type="ARBA" id="ARBA00022741"/>
    </source>
</evidence>
<dbReference type="PROSITE" id="PS00870">
    <property type="entry name" value="CLPAB_1"/>
    <property type="match status" value="1"/>
</dbReference>
<evidence type="ECO:0000256" key="1">
    <source>
        <dbReference type="ARBA" id="ARBA00022737"/>
    </source>
</evidence>
<dbReference type="InterPro" id="IPR027417">
    <property type="entry name" value="P-loop_NTPase"/>
</dbReference>
<evidence type="ECO:0000256" key="8">
    <source>
        <dbReference type="SAM" id="MobiDB-lite"/>
    </source>
</evidence>
<feature type="domain" description="Clp R" evidence="10">
    <location>
        <begin position="2"/>
        <end position="146"/>
    </location>
</feature>
<keyword evidence="3 6" id="KW-0067">ATP-binding</keyword>
<dbReference type="InterPro" id="IPR028299">
    <property type="entry name" value="ClpA/B_CS2"/>
</dbReference>
<evidence type="ECO:0000256" key="4">
    <source>
        <dbReference type="ARBA" id="ARBA00023186"/>
    </source>
</evidence>
<dbReference type="GO" id="GO:0005737">
    <property type="term" value="C:cytoplasm"/>
    <property type="evidence" value="ECO:0007669"/>
    <property type="project" value="TreeGrafter"/>
</dbReference>
<keyword evidence="11" id="KW-0645">Protease</keyword>
<dbReference type="InterPro" id="IPR019489">
    <property type="entry name" value="Clp_ATPase_C"/>
</dbReference>
<evidence type="ECO:0000313" key="11">
    <source>
        <dbReference type="EMBL" id="TYB31872.1"/>
    </source>
</evidence>
<dbReference type="SUPFAM" id="SSF81923">
    <property type="entry name" value="Double Clp-N motif"/>
    <property type="match status" value="1"/>
</dbReference>
<dbReference type="PROSITE" id="PS51903">
    <property type="entry name" value="CLP_R"/>
    <property type="match status" value="1"/>
</dbReference>
<dbReference type="Proteomes" id="UP000324143">
    <property type="component" value="Unassembled WGS sequence"/>
</dbReference>
<dbReference type="SMART" id="SM00382">
    <property type="entry name" value="AAA"/>
    <property type="match status" value="2"/>
</dbReference>
<dbReference type="FunFam" id="3.40.50.300:FF:000010">
    <property type="entry name" value="Chaperone clpB 1, putative"/>
    <property type="match status" value="1"/>
</dbReference>
<dbReference type="PRINTS" id="PR00300">
    <property type="entry name" value="CLPPROTEASEA"/>
</dbReference>
<dbReference type="Pfam" id="PF10431">
    <property type="entry name" value="ClpB_D2-small"/>
    <property type="match status" value="1"/>
</dbReference>
<protein>
    <submittedName>
        <fullName evidence="11">ATP-dependent Clp protease ATP-binding subunit</fullName>
    </submittedName>
</protein>
<feature type="domain" description="UVR" evidence="9">
    <location>
        <begin position="424"/>
        <end position="459"/>
    </location>
</feature>
<dbReference type="AlphaFoldDB" id="A0A5D0MHK4"/>
<evidence type="ECO:0000313" key="12">
    <source>
        <dbReference type="Proteomes" id="UP000324143"/>
    </source>
</evidence>
<dbReference type="CDD" id="cd19499">
    <property type="entry name" value="RecA-like_ClpB_Hsp104-like"/>
    <property type="match status" value="1"/>
</dbReference>
<dbReference type="CDD" id="cd00009">
    <property type="entry name" value="AAA"/>
    <property type="match status" value="1"/>
</dbReference>
<keyword evidence="11" id="KW-0378">Hydrolase</keyword>
<dbReference type="InterPro" id="IPR004176">
    <property type="entry name" value="Clp_R_N"/>
</dbReference>
<evidence type="ECO:0000259" key="9">
    <source>
        <dbReference type="PROSITE" id="PS50151"/>
    </source>
</evidence>
<dbReference type="InterPro" id="IPR001943">
    <property type="entry name" value="UVR_dom"/>
</dbReference>
<keyword evidence="1 5" id="KW-0677">Repeat</keyword>
<dbReference type="GO" id="GO:0006508">
    <property type="term" value="P:proteolysis"/>
    <property type="evidence" value="ECO:0007669"/>
    <property type="project" value="UniProtKB-KW"/>
</dbReference>
<dbReference type="InterPro" id="IPR003593">
    <property type="entry name" value="AAA+_ATPase"/>
</dbReference>
<dbReference type="Gene3D" id="1.10.1780.10">
    <property type="entry name" value="Clp, N-terminal domain"/>
    <property type="match status" value="1"/>
</dbReference>
<dbReference type="SUPFAM" id="SSF52540">
    <property type="entry name" value="P-loop containing nucleoside triphosphate hydrolases"/>
    <property type="match status" value="2"/>
</dbReference>
<proteinExistence type="inferred from homology"/>
<dbReference type="GO" id="GO:0034605">
    <property type="term" value="P:cellular response to heat"/>
    <property type="evidence" value="ECO:0007669"/>
    <property type="project" value="TreeGrafter"/>
</dbReference>
<evidence type="ECO:0000256" key="6">
    <source>
        <dbReference type="RuleBase" id="RU004432"/>
    </source>
</evidence>
<accession>A0A5D0MHK4</accession>
<dbReference type="InterPro" id="IPR001270">
    <property type="entry name" value="ClpA/B"/>
</dbReference>
<comment type="similarity">
    <text evidence="6">Belongs to the ClpA/ClpB family.</text>
</comment>
<dbReference type="Pfam" id="PF17871">
    <property type="entry name" value="AAA_lid_9"/>
    <property type="match status" value="1"/>
</dbReference>
<keyword evidence="4 6" id="KW-0143">Chaperone</keyword>
<dbReference type="InterPro" id="IPR018368">
    <property type="entry name" value="ClpA/B_CS1"/>
</dbReference>
<dbReference type="GO" id="GO:0005524">
    <property type="term" value="F:ATP binding"/>
    <property type="evidence" value="ECO:0007669"/>
    <property type="project" value="UniProtKB-KW"/>
</dbReference>
<dbReference type="SMART" id="SM01086">
    <property type="entry name" value="ClpB_D2-small"/>
    <property type="match status" value="1"/>
</dbReference>
<dbReference type="InterPro" id="IPR003959">
    <property type="entry name" value="ATPase_AAA_core"/>
</dbReference>
<name>A0A5D0MHK4_9BACT</name>
<evidence type="ECO:0000256" key="7">
    <source>
        <dbReference type="SAM" id="Coils"/>
    </source>
</evidence>
<dbReference type="Pfam" id="PF07724">
    <property type="entry name" value="AAA_2"/>
    <property type="match status" value="1"/>
</dbReference>
<sequence length="834" mass="94868">MYDKFSERARKIIIYAREEAAKLNYDFIGTEHLLLGLLREGASIGVIVLRRLEVEIGDLKESVKSYLIKENEDVDADHEIQLTPRSKRVLELAVREAGKMGHNFVGTEHILLGLILEGDGIAAKVLKNNGLTAKKIRLEIISLLSGDMEKKDMFKGRRRSKSTKGKNPSLEEYSRNLTELASKGKLDPVIGRDTEIERLMQILGRRKKNNPVLIGEAGVGKTAIVEGLAQRIVENDVPSILQGKKLISLDLPSIIAGTKYRGQFEQRLKSLLNEIQNSEEIIVFIDEMHTIVGAGAAEGAIDASNILKPSLARGEIQCIGATTLDEYRKYIEKDAALERRFQQVLVEPSTVEETIDILSGLRDRYEVHHAVKITDEAVLAAARLSERYLSDRFLPDKAIDLIDEAASMVRLTLSKMPKDIVDLKQKIKELNKDKNNAIMMQNFEKAAFFRDREKKLKEKQKELKTDWEQNQDDKEKKVEREDVAILISKWTGIPIAKIEEAETERLLKIEEELRKQIVGQDQAIKVVANALRRTRAGLKDPSRPIGAFMFLGPTGVGKTELARVLAEFMFDDSNALIRVDMSEYMEKFSVSRLTGAPPGYVGYEEGGQLTEKVRRKPYSVILLDEIEKAHPDVFNILLQVFEDGHLTDSLGRMVDFKNTIIIMTSNIGARYIWNNKRVGFSESSDEIDYEKMRDTVLNEAKKKFNPEFLNRLDELVVFNTLGKEEIREIIELNLDEVKERLKEKNMYLEVDSEVKDYLIEVGFNKEYGARPLRRSIRKHIEDVLALEILKNKFVEGDTIKVKMEDGDVITERAKDSILRGLEKEEVEQVDEKAD</sequence>
<dbReference type="GO" id="GO:0008233">
    <property type="term" value="F:peptidase activity"/>
    <property type="evidence" value="ECO:0007669"/>
    <property type="project" value="UniProtKB-KW"/>
</dbReference>
<keyword evidence="7" id="KW-0175">Coiled coil</keyword>
<comment type="caution">
    <text evidence="11">The sequence shown here is derived from an EMBL/GenBank/DDBJ whole genome shotgun (WGS) entry which is preliminary data.</text>
</comment>
<dbReference type="Gene3D" id="1.10.8.60">
    <property type="match status" value="2"/>
</dbReference>
<gene>
    <name evidence="11" type="ORF">FXF47_02035</name>
</gene>
<reference evidence="11" key="1">
    <citation type="submission" date="2019-08" db="EMBL/GenBank/DDBJ databases">
        <title>Genomic characterization of a novel candidate phylum (ARYD3) from a high temperature, high salinity tertiary oil reservoir in north central Oklahoma, USA.</title>
        <authorList>
            <person name="Youssef N.H."/>
            <person name="Yadav A."/>
            <person name="Elshahed M.S."/>
        </authorList>
    </citation>
    <scope>NUCLEOTIDE SEQUENCE [LARGE SCALE GENOMIC DNA]</scope>
    <source>
        <strain evidence="11">ARYD3</strain>
    </source>
</reference>
<feature type="region of interest" description="Disordered" evidence="8">
    <location>
        <begin position="152"/>
        <end position="173"/>
    </location>
</feature>
<feature type="coiled-coil region" evidence="7">
    <location>
        <begin position="420"/>
        <end position="477"/>
    </location>
</feature>
<dbReference type="FunFam" id="1.10.8.60:FF:000017">
    <property type="entry name" value="ATP-dependent chaperone ClpB"/>
    <property type="match status" value="1"/>
</dbReference>
<dbReference type="GO" id="GO:0016887">
    <property type="term" value="F:ATP hydrolysis activity"/>
    <property type="evidence" value="ECO:0007669"/>
    <property type="project" value="InterPro"/>
</dbReference>
<dbReference type="FunFam" id="3.40.50.300:FF:000025">
    <property type="entry name" value="ATP-dependent Clp protease subunit"/>
    <property type="match status" value="1"/>
</dbReference>
<dbReference type="InterPro" id="IPR036628">
    <property type="entry name" value="Clp_N_dom_sf"/>
</dbReference>
<dbReference type="PROSITE" id="PS50151">
    <property type="entry name" value="UVR"/>
    <property type="match status" value="1"/>
</dbReference>
<dbReference type="Gene3D" id="4.10.860.10">
    <property type="entry name" value="UVR domain"/>
    <property type="match status" value="1"/>
</dbReference>
<dbReference type="EMBL" id="VSIX01000026">
    <property type="protein sequence ID" value="TYB31872.1"/>
    <property type="molecule type" value="Genomic_DNA"/>
</dbReference>
<evidence type="ECO:0000259" key="10">
    <source>
        <dbReference type="PROSITE" id="PS51903"/>
    </source>
</evidence>
<keyword evidence="12" id="KW-1185">Reference proteome</keyword>
<dbReference type="InterPro" id="IPR050130">
    <property type="entry name" value="ClpA_ClpB"/>
</dbReference>
<dbReference type="Gene3D" id="3.40.50.300">
    <property type="entry name" value="P-loop containing nucleotide triphosphate hydrolases"/>
    <property type="match status" value="2"/>
</dbReference>
<evidence type="ECO:0000256" key="3">
    <source>
        <dbReference type="ARBA" id="ARBA00022840"/>
    </source>
</evidence>